<dbReference type="SUPFAM" id="SSF53098">
    <property type="entry name" value="Ribonuclease H-like"/>
    <property type="match status" value="1"/>
</dbReference>
<sequence>MDVGACNFAYKIVHYPVRFKDAHEGGRFREAVISYHHDIPTGGHFGVKKVMRRLKSDYYWPGMRTQVRNYIRRCESCQLSNQGVAKAASAPHFRPEKPFEHLALDFIGPLETTPRGYSSILTIVDLFTKFPILIPTKDQCANTVIRALLERIITTFGVPKTILSDRGSAFMSCVFKGVCKAMGVGAVNTSAWRPQSNGAVERLNRTVIESLRRCTVGNNWDTTLPMVALAIRTTVHASTGFTPAKLVFGHELRLPQPFQEEERLILYMAVFYERELVGEVERIREMVRQTYLNEQQEARVRFETRELRTFGTGDLVLVKRMHETKERHKFEPRYRGPYEVLQRTGDTVYLLKDLETGNLDKIRIDRIKAYHAPVKTYPVGDRNPQDKINDVINDEDHWTGRLREVMIRPESLQTFSSLEGTERYQVNFVLGGGFSCRCRKLSAQRQTSDNRSDIVVYDALSVAEMRVIQTGGWERSARWMLFYTLRSLEPILYGQNWNMWWNLGIDHFPISTYKDCSRENTDQPSTEGQRRGRLRDEELDVALGMYPEAHCRKVQRGICKVENSPTRKLNDALKAKAGEDTQLEMTMALSKYPEARCRKAQRR</sequence>
<name>A0ABY6KF36_9ARAC</name>
<dbReference type="EC" id="2.7.7.49" evidence="1"/>
<evidence type="ECO:0000313" key="4">
    <source>
        <dbReference type="Proteomes" id="UP001235939"/>
    </source>
</evidence>
<dbReference type="InterPro" id="IPR036397">
    <property type="entry name" value="RNaseH_sf"/>
</dbReference>
<dbReference type="InterPro" id="IPR041588">
    <property type="entry name" value="Integrase_H2C2"/>
</dbReference>
<dbReference type="InterPro" id="IPR001584">
    <property type="entry name" value="Integrase_cat-core"/>
</dbReference>
<dbReference type="Gene3D" id="1.10.340.70">
    <property type="match status" value="1"/>
</dbReference>
<dbReference type="PANTHER" id="PTHR37984:SF5">
    <property type="entry name" value="PROTEIN NYNRIN-LIKE"/>
    <property type="match status" value="1"/>
</dbReference>
<dbReference type="InterPro" id="IPR050951">
    <property type="entry name" value="Retrovirus_Pol_polyprotein"/>
</dbReference>
<feature type="domain" description="Integrase catalytic" evidence="2">
    <location>
        <begin position="94"/>
        <end position="251"/>
    </location>
</feature>
<organism evidence="3 4">
    <name type="scientific">Cordylochernes scorpioides</name>
    <dbReference type="NCBI Taxonomy" id="51811"/>
    <lineage>
        <taxon>Eukaryota</taxon>
        <taxon>Metazoa</taxon>
        <taxon>Ecdysozoa</taxon>
        <taxon>Arthropoda</taxon>
        <taxon>Chelicerata</taxon>
        <taxon>Arachnida</taxon>
        <taxon>Pseudoscorpiones</taxon>
        <taxon>Cheliferoidea</taxon>
        <taxon>Chernetidae</taxon>
        <taxon>Cordylochernes</taxon>
    </lineage>
</organism>
<protein>
    <recommendedName>
        <fullName evidence="1">RNA-directed DNA polymerase</fullName>
        <ecNumber evidence="1">2.7.7.49</ecNumber>
    </recommendedName>
</protein>
<dbReference type="Proteomes" id="UP001235939">
    <property type="component" value="Chromosome 04"/>
</dbReference>
<dbReference type="EMBL" id="CP092866">
    <property type="protein sequence ID" value="UYV67102.1"/>
    <property type="molecule type" value="Genomic_DNA"/>
</dbReference>
<dbReference type="Gene3D" id="3.30.420.10">
    <property type="entry name" value="Ribonuclease H-like superfamily/Ribonuclease H"/>
    <property type="match status" value="1"/>
</dbReference>
<proteinExistence type="predicted"/>
<dbReference type="Pfam" id="PF17921">
    <property type="entry name" value="Integrase_H2C2"/>
    <property type="match status" value="1"/>
</dbReference>
<dbReference type="PROSITE" id="PS50994">
    <property type="entry name" value="INTEGRASE"/>
    <property type="match status" value="1"/>
</dbReference>
<dbReference type="Pfam" id="PF00665">
    <property type="entry name" value="rve"/>
    <property type="match status" value="1"/>
</dbReference>
<gene>
    <name evidence="3" type="ORF">LAZ67_4003898</name>
</gene>
<dbReference type="InterPro" id="IPR012337">
    <property type="entry name" value="RNaseH-like_sf"/>
</dbReference>
<accession>A0ABY6KF36</accession>
<reference evidence="3 4" key="1">
    <citation type="submission" date="2022-01" db="EMBL/GenBank/DDBJ databases">
        <title>A chromosomal length assembly of Cordylochernes scorpioides.</title>
        <authorList>
            <person name="Zeh D."/>
            <person name="Zeh J."/>
        </authorList>
    </citation>
    <scope>NUCLEOTIDE SEQUENCE [LARGE SCALE GENOMIC DNA]</scope>
    <source>
        <strain evidence="3">IN4F17</strain>
        <tissue evidence="3">Whole Body</tissue>
    </source>
</reference>
<evidence type="ECO:0000256" key="1">
    <source>
        <dbReference type="ARBA" id="ARBA00012493"/>
    </source>
</evidence>
<dbReference type="PANTHER" id="PTHR37984">
    <property type="entry name" value="PROTEIN CBG26694"/>
    <property type="match status" value="1"/>
</dbReference>
<keyword evidence="4" id="KW-1185">Reference proteome</keyword>
<evidence type="ECO:0000313" key="3">
    <source>
        <dbReference type="EMBL" id="UYV67102.1"/>
    </source>
</evidence>
<evidence type="ECO:0000259" key="2">
    <source>
        <dbReference type="PROSITE" id="PS50994"/>
    </source>
</evidence>
<feature type="non-terminal residue" evidence="3">
    <location>
        <position position="603"/>
    </location>
</feature>